<dbReference type="Pfam" id="PF14312">
    <property type="entry name" value="FG-GAP_2"/>
    <property type="match status" value="7"/>
</dbReference>
<evidence type="ECO:0000256" key="1">
    <source>
        <dbReference type="ARBA" id="ARBA00022729"/>
    </source>
</evidence>
<keyword evidence="1 4" id="KW-0732">Signal</keyword>
<evidence type="ECO:0000256" key="4">
    <source>
        <dbReference type="SAM" id="SignalP"/>
    </source>
</evidence>
<evidence type="ECO:0000256" key="2">
    <source>
        <dbReference type="ARBA" id="ARBA00022737"/>
    </source>
</evidence>
<evidence type="ECO:0000313" key="6">
    <source>
        <dbReference type="EMBL" id="PSL28060.1"/>
    </source>
</evidence>
<dbReference type="RefSeq" id="WP_106596519.1">
    <property type="nucleotide sequence ID" value="NZ_PYAS01000007.1"/>
</dbReference>
<dbReference type="InterPro" id="IPR028994">
    <property type="entry name" value="Integrin_alpha_N"/>
</dbReference>
<accession>A0A2P8G247</accession>
<protein>
    <submittedName>
        <fullName evidence="6">Putative secreted protein (Por secretion system target)</fullName>
    </submittedName>
</protein>
<dbReference type="AlphaFoldDB" id="A0A2P8G247"/>
<dbReference type="SMART" id="SM00191">
    <property type="entry name" value="Int_alpha"/>
    <property type="match status" value="5"/>
</dbReference>
<dbReference type="PANTHER" id="PTHR36220">
    <property type="entry name" value="UNNAMED PRODUCT"/>
    <property type="match status" value="1"/>
</dbReference>
<comment type="caution">
    <text evidence="6">The sequence shown here is derived from an EMBL/GenBank/DDBJ whole genome shotgun (WGS) entry which is preliminary data.</text>
</comment>
<evidence type="ECO:0000313" key="7">
    <source>
        <dbReference type="Proteomes" id="UP000241964"/>
    </source>
</evidence>
<dbReference type="InterPro" id="IPR013517">
    <property type="entry name" value="FG-GAP"/>
</dbReference>
<dbReference type="NCBIfam" id="TIGR04183">
    <property type="entry name" value="Por_Secre_tail"/>
    <property type="match status" value="1"/>
</dbReference>
<feature type="signal peptide" evidence="4">
    <location>
        <begin position="1"/>
        <end position="27"/>
    </location>
</feature>
<dbReference type="OrthoDB" id="964745at2"/>
<dbReference type="InterPro" id="IPR026444">
    <property type="entry name" value="Secre_tail"/>
</dbReference>
<dbReference type="InterPro" id="IPR013519">
    <property type="entry name" value="Int_alpha_beta-p"/>
</dbReference>
<proteinExistence type="predicted"/>
<dbReference type="Pfam" id="PF18962">
    <property type="entry name" value="Por_Secre_tail"/>
    <property type="match status" value="1"/>
</dbReference>
<sequence>MRPPLKSLSKIVFLYAIFQTSMLNVFAQNWNQISKVTAKNNGGSSDRSAEDSYAYSVAISGSYAIVGGIREDSDANGLNNLSDAGAAYILFNDGGSWVQIKKITAPVRGFGDAFGLSVAIDGDYAVVAAFLEDEDAAESNSVQDAGSTYIFKKDQGGTDNWGMVKKITAPARNVADQFGSSVSVSGEYIIVGAFNEDEDADELNSLNDAGSAYIFGKDQGGTENWGLVKKIVAGTRAADDWFGYSVSIHGDYAVVGAYREDEDMLEANTLSAAGAAYVFGKDQGGADNWGLVKKLTAAVRAANDNFGSSVSVNGDYLIVGAPSESEDASEANSLSLAGAAYIFKKDQGGTGNWGQFKKIVPAIRAADDYFGFSVSISDSYAIVGAQGESEDASEANTLNRAGGAYVFRKDQGGSDNWGQEQKIVAAARAVSDDFGISVATDGAFAIVGAWQEDEDALDANTLSNTGSAYIFHTNGPLPVTLADFQAVENENQALLSWTTTMETNSAYFDIQKSGDAHAWQTIGRVLASVNSEQLRSYSFVDSHPFDGDSPGAVNLYRLKMADIDGSFSYSRIVSLSLGNARRAVLYPNPVSYKLFCNPADVPKIESVTMMNSAGQIVSQSSENLKAGISVDRLTPGIYVGQIRHKAGTVQYQKIVVVR</sequence>
<dbReference type="Gene3D" id="2.130.10.130">
    <property type="entry name" value="Integrin alpha, N-terminal"/>
    <property type="match status" value="2"/>
</dbReference>
<reference evidence="6 7" key="1">
    <citation type="submission" date="2018-03" db="EMBL/GenBank/DDBJ databases">
        <title>Genomic Encyclopedia of Archaeal and Bacterial Type Strains, Phase II (KMG-II): from individual species to whole genera.</title>
        <authorList>
            <person name="Goeker M."/>
        </authorList>
    </citation>
    <scope>NUCLEOTIDE SEQUENCE [LARGE SCALE GENOMIC DNA]</scope>
    <source>
        <strain evidence="6 7">DSM 29057</strain>
    </source>
</reference>
<feature type="chain" id="PRO_5015124721" evidence="4">
    <location>
        <begin position="28"/>
        <end position="658"/>
    </location>
</feature>
<keyword evidence="3" id="KW-0325">Glycoprotein</keyword>
<dbReference type="SUPFAM" id="SSF69318">
    <property type="entry name" value="Integrin alpha N-terminal domain"/>
    <property type="match status" value="1"/>
</dbReference>
<dbReference type="EMBL" id="PYAS01000007">
    <property type="protein sequence ID" value="PSL28060.1"/>
    <property type="molecule type" value="Genomic_DNA"/>
</dbReference>
<name>A0A2P8G247_9BACT</name>
<dbReference type="PANTHER" id="PTHR36220:SF1">
    <property type="entry name" value="GAMMA TUBULIN COMPLEX COMPONENT C-TERMINAL DOMAIN-CONTAINING PROTEIN"/>
    <property type="match status" value="1"/>
</dbReference>
<dbReference type="Proteomes" id="UP000241964">
    <property type="component" value="Unassembled WGS sequence"/>
</dbReference>
<evidence type="ECO:0000259" key="5">
    <source>
        <dbReference type="Pfam" id="PF18962"/>
    </source>
</evidence>
<keyword evidence="7" id="KW-1185">Reference proteome</keyword>
<evidence type="ECO:0000256" key="3">
    <source>
        <dbReference type="ARBA" id="ARBA00023180"/>
    </source>
</evidence>
<gene>
    <name evidence="6" type="ORF">CLV60_107325</name>
</gene>
<feature type="domain" description="Secretion system C-terminal sorting" evidence="5">
    <location>
        <begin position="585"/>
        <end position="656"/>
    </location>
</feature>
<keyword evidence="2" id="KW-0677">Repeat</keyword>
<organism evidence="6 7">
    <name type="scientific">Dyadobacter jiangsuensis</name>
    <dbReference type="NCBI Taxonomy" id="1591085"/>
    <lineage>
        <taxon>Bacteria</taxon>
        <taxon>Pseudomonadati</taxon>
        <taxon>Bacteroidota</taxon>
        <taxon>Cytophagia</taxon>
        <taxon>Cytophagales</taxon>
        <taxon>Spirosomataceae</taxon>
        <taxon>Dyadobacter</taxon>
    </lineage>
</organism>